<protein>
    <submittedName>
        <fullName evidence="3">Uncharacterized protein</fullName>
    </submittedName>
</protein>
<accession>A0A2W4ZRS7</accession>
<feature type="region of interest" description="Disordered" evidence="1">
    <location>
        <begin position="307"/>
        <end position="346"/>
    </location>
</feature>
<gene>
    <name evidence="3" type="ORF">DI626_09665</name>
</gene>
<evidence type="ECO:0000256" key="2">
    <source>
        <dbReference type="SAM" id="Phobius"/>
    </source>
</evidence>
<feature type="region of interest" description="Disordered" evidence="1">
    <location>
        <begin position="32"/>
        <end position="52"/>
    </location>
</feature>
<dbReference type="EMBL" id="QFNK01000238">
    <property type="protein sequence ID" value="PZO82839.1"/>
    <property type="molecule type" value="Genomic_DNA"/>
</dbReference>
<feature type="non-terminal residue" evidence="3">
    <location>
        <position position="1"/>
    </location>
</feature>
<name>A0A2W4ZRS7_9BACT</name>
<feature type="transmembrane region" description="Helical" evidence="2">
    <location>
        <begin position="6"/>
        <end position="23"/>
    </location>
</feature>
<evidence type="ECO:0000313" key="3">
    <source>
        <dbReference type="EMBL" id="PZO82839.1"/>
    </source>
</evidence>
<evidence type="ECO:0000313" key="4">
    <source>
        <dbReference type="Proteomes" id="UP000249557"/>
    </source>
</evidence>
<reference evidence="3 4" key="1">
    <citation type="submission" date="2017-08" db="EMBL/GenBank/DDBJ databases">
        <title>Infants hospitalized years apart are colonized by the same room-sourced microbial strains.</title>
        <authorList>
            <person name="Brooks B."/>
            <person name="Olm M.R."/>
            <person name="Firek B.A."/>
            <person name="Baker R."/>
            <person name="Thomas B.C."/>
            <person name="Morowitz M.J."/>
            <person name="Banfield J.F."/>
        </authorList>
    </citation>
    <scope>NUCLEOTIDE SEQUENCE [LARGE SCALE GENOMIC DNA]</scope>
    <source>
        <strain evidence="3">S2_018_000_R2_104</strain>
    </source>
</reference>
<feature type="compositionally biased region" description="Pro residues" evidence="1">
    <location>
        <begin position="318"/>
        <end position="327"/>
    </location>
</feature>
<evidence type="ECO:0000256" key="1">
    <source>
        <dbReference type="SAM" id="MobiDB-lite"/>
    </source>
</evidence>
<proteinExistence type="predicted"/>
<dbReference type="Proteomes" id="UP000249557">
    <property type="component" value="Unassembled WGS sequence"/>
</dbReference>
<comment type="caution">
    <text evidence="3">The sequence shown here is derived from an EMBL/GenBank/DDBJ whole genome shotgun (WGS) entry which is preliminary data.</text>
</comment>
<organism evidence="3 4">
    <name type="scientific">Micavibrio aeruginosavorus</name>
    <dbReference type="NCBI Taxonomy" id="349221"/>
    <lineage>
        <taxon>Bacteria</taxon>
        <taxon>Pseudomonadati</taxon>
        <taxon>Bdellovibrionota</taxon>
        <taxon>Bdellovibrionia</taxon>
        <taxon>Bdellovibrionales</taxon>
        <taxon>Pseudobdellovibrionaceae</taxon>
        <taxon>Micavibrio</taxon>
    </lineage>
</organism>
<keyword evidence="2" id="KW-0472">Membrane</keyword>
<keyword evidence="2" id="KW-1133">Transmembrane helix</keyword>
<dbReference type="AlphaFoldDB" id="A0A2W4ZRS7"/>
<keyword evidence="2" id="KW-0812">Transmembrane</keyword>
<sequence length="346" mass="36487">VLAGITAAIIIAVAGVAGGYFLFKAGWKPSAPAPATENDAADQNTEKRAPNLTVYDASPPSRGAVLKTVSVNVTRQENGRFLGGMIPMSQAGDIAKGQRVLLYGSNGALADIGATVSSIAPEHSDGHYASVILLADEEPSPQRAGDDSGLNDAERAEIILQRETGAQRLPLSAIVKKNGEPYLWEAVKASNGTRKVYLKRTNVLMNNAGMVVIDTPSSVSNVFVLNPDADLRDGDTVNIRDIYYEGPGQTDDQRLEEAMRARTPSYIVDTYKGPDIEFTCSAELAAQQSPANAVDAFIAQVRTLASQQEARKTEQLSPPEPAAPAPAEPDSAAVEGSPFGTAPIAQ</sequence>